<evidence type="ECO:0000313" key="2">
    <source>
        <dbReference type="EMBL" id="EDT00705.1"/>
    </source>
</evidence>
<dbReference type="Proteomes" id="UP000005463">
    <property type="component" value="Unassembled WGS sequence"/>
</dbReference>
<name>B1FP16_9BURK</name>
<keyword evidence="1" id="KW-0812">Transmembrane</keyword>
<dbReference type="EMBL" id="ABLC01000251">
    <property type="protein sequence ID" value="EDT00705.1"/>
    <property type="molecule type" value="Genomic_DNA"/>
</dbReference>
<reference evidence="2 3" key="1">
    <citation type="submission" date="2008-03" db="EMBL/GenBank/DDBJ databases">
        <title>Sequencing of the draft genome and assembly of Burkholderia ambifaria IOP40-10.</title>
        <authorList>
            <consortium name="US DOE Joint Genome Institute (JGI-PGF)"/>
            <person name="Copeland A."/>
            <person name="Lucas S."/>
            <person name="Lapidus A."/>
            <person name="Glavina del Rio T."/>
            <person name="Dalin E."/>
            <person name="Tice H."/>
            <person name="Bruce D."/>
            <person name="Goodwin L."/>
            <person name="Pitluck S."/>
            <person name="Larimer F."/>
            <person name="Land M.L."/>
            <person name="Hauser L."/>
            <person name="Tiedje J."/>
            <person name="Richardson P."/>
        </authorList>
    </citation>
    <scope>NUCLEOTIDE SEQUENCE [LARGE SCALE GENOMIC DNA]</scope>
    <source>
        <strain evidence="2 3">IOP40-10</strain>
    </source>
</reference>
<feature type="transmembrane region" description="Helical" evidence="1">
    <location>
        <begin position="22"/>
        <end position="45"/>
    </location>
</feature>
<evidence type="ECO:0000313" key="3">
    <source>
        <dbReference type="Proteomes" id="UP000005463"/>
    </source>
</evidence>
<protein>
    <submittedName>
        <fullName evidence="2">Uncharacterized protein</fullName>
    </submittedName>
</protein>
<comment type="caution">
    <text evidence="2">The sequence shown here is derived from an EMBL/GenBank/DDBJ whole genome shotgun (WGS) entry which is preliminary data.</text>
</comment>
<keyword evidence="1" id="KW-0472">Membrane</keyword>
<gene>
    <name evidence="2" type="ORF">BamIOP4010DRAFT_5777</name>
</gene>
<accession>B1FP16</accession>
<dbReference type="PATRIC" id="fig|396596.7.peg.1486"/>
<keyword evidence="1" id="KW-1133">Transmembrane helix</keyword>
<proteinExistence type="predicted"/>
<evidence type="ECO:0000256" key="1">
    <source>
        <dbReference type="SAM" id="Phobius"/>
    </source>
</evidence>
<dbReference type="AlphaFoldDB" id="B1FP16"/>
<sequence length="68" mass="7656">MFQSAGIAPRANDQGDAFVLDAILITAGIVVIACSLFYKLLLLLYQADQRAAERRREKSLRDDRPGWF</sequence>
<organism evidence="2 3">
    <name type="scientific">Burkholderia ambifaria IOP40-10</name>
    <dbReference type="NCBI Taxonomy" id="396596"/>
    <lineage>
        <taxon>Bacteria</taxon>
        <taxon>Pseudomonadati</taxon>
        <taxon>Pseudomonadota</taxon>
        <taxon>Betaproteobacteria</taxon>
        <taxon>Burkholderiales</taxon>
        <taxon>Burkholderiaceae</taxon>
        <taxon>Burkholderia</taxon>
        <taxon>Burkholderia cepacia complex</taxon>
    </lineage>
</organism>